<proteinExistence type="inferred from homology"/>
<feature type="transmembrane region" description="Helical" evidence="8">
    <location>
        <begin position="310"/>
        <end position="337"/>
    </location>
</feature>
<dbReference type="Pfam" id="PF16178">
    <property type="entry name" value="Anoct_dimer"/>
    <property type="match status" value="2"/>
</dbReference>
<evidence type="ECO:0000256" key="9">
    <source>
        <dbReference type="SAM" id="MobiDB-lite"/>
    </source>
</evidence>
<feature type="transmembrane region" description="Helical" evidence="8">
    <location>
        <begin position="676"/>
        <end position="703"/>
    </location>
</feature>
<feature type="transmembrane region" description="Helical" evidence="8">
    <location>
        <begin position="559"/>
        <end position="580"/>
    </location>
</feature>
<evidence type="ECO:0000256" key="1">
    <source>
        <dbReference type="ARBA" id="ARBA00004651"/>
    </source>
</evidence>
<name>A0A819DPB8_9BILA</name>
<evidence type="ECO:0000256" key="3">
    <source>
        <dbReference type="ARBA" id="ARBA00022475"/>
    </source>
</evidence>
<sequence>MERVPRLPPLPERYGISANNSGDTDENINVANITHRRRPELYTVDSVTDALPIDCVLVYSEHDEEQNHDNEQEHRETMTLSTRRNKFEHYLKETEGKTEYVLVHTPFPVLLRVAEDMQMKLRIEKIENQQPKSYWRRFNTWWKKTFLLHSELAPEDLGYYTAVCSSETARFKHFFGGLSDREKNSYFTAAERSLLTYELLSRSHANDFNDDHEEHEPIQNAPTKIPEGTIPLSNIAGVNMPVPKMSVIQITGIDRLISKKVYGCYFPLHQPVDDAKLNDRKKLRKDWATLCQCFKFQPLNLVRSYIGEKLAFYFAFIGFYNQMLIPAAFVGLLIFIYGAASAPADHATIDICGSFGDSTYMCPTCNQICPFRKLSDSCVYSTVSRVFDNAVTVVFAVLMSLWARWFIELWKRRQSVLRYDWDSMDFEGNLEPTRPKYETEIEKHRKKYLKKYNPLTKEYETVIQMKKRLPFYLVAILVVLITVAIVCTALFSIIVYRVKMNYILKETSVQAYASIIITITSAIMNLICTLGLSVLYYRLAKKITDLEHHNFQSTYDGSLTIKIYIFQFANYYSSFFYIAFFKGRFNTYPSQYGSQSFDEPCDPGGCLLELSIQLLIFMIGNQIVNIIAQLVWVMRDISACACCGGSSNKNAQKQWEIDKNLDDIDSITLIDEYITLAIQFGFVTLFAVAFPLAPLFALLNNLIELRLDAWKFLLKYRRPIPYKASGIGIWNDIISGVSYLAVLTNGVIIAWTSQFVTEVAYRSIQSTGTSLGGYVNWTLAYFPISDYNQTVIWIFVIQLVHPYYSERIVYWNVLAARLAFIIVFEHIIYVIVYSIQWLTPDVPKKIQCKIIHERVFDQRERWTTPAELDIEPTSQSKYRTLLLGGRTKASHFSNAE</sequence>
<dbReference type="GO" id="GO:0005254">
    <property type="term" value="F:chloride channel activity"/>
    <property type="evidence" value="ECO:0007669"/>
    <property type="project" value="TreeGrafter"/>
</dbReference>
<feature type="transmembrane region" description="Helical" evidence="8">
    <location>
        <begin position="724"/>
        <end position="751"/>
    </location>
</feature>
<dbReference type="InterPro" id="IPR007632">
    <property type="entry name" value="Anoctamin"/>
</dbReference>
<evidence type="ECO:0000256" key="7">
    <source>
        <dbReference type="ARBA" id="ARBA00023180"/>
    </source>
</evidence>
<dbReference type="GO" id="GO:0005886">
    <property type="term" value="C:plasma membrane"/>
    <property type="evidence" value="ECO:0007669"/>
    <property type="project" value="UniProtKB-SubCell"/>
</dbReference>
<keyword evidence="6 8" id="KW-0472">Membrane</keyword>
<dbReference type="PANTHER" id="PTHR12308:SF84">
    <property type="entry name" value="ANOCTAMIN"/>
    <property type="match status" value="1"/>
</dbReference>
<keyword evidence="5 8" id="KW-1133">Transmembrane helix</keyword>
<keyword evidence="3" id="KW-1003">Cell membrane</keyword>
<organism evidence="12 13">
    <name type="scientific">Rotaria magnacalcarata</name>
    <dbReference type="NCBI Taxonomy" id="392030"/>
    <lineage>
        <taxon>Eukaryota</taxon>
        <taxon>Metazoa</taxon>
        <taxon>Spiralia</taxon>
        <taxon>Gnathifera</taxon>
        <taxon>Rotifera</taxon>
        <taxon>Eurotatoria</taxon>
        <taxon>Bdelloidea</taxon>
        <taxon>Philodinida</taxon>
        <taxon>Philodinidae</taxon>
        <taxon>Rotaria</taxon>
    </lineage>
</organism>
<dbReference type="Proteomes" id="UP000663866">
    <property type="component" value="Unassembled WGS sequence"/>
</dbReference>
<dbReference type="Pfam" id="PF04547">
    <property type="entry name" value="Anoctamin"/>
    <property type="match status" value="1"/>
</dbReference>
<dbReference type="InterPro" id="IPR032394">
    <property type="entry name" value="Anoct_dimer"/>
</dbReference>
<comment type="subcellular location">
    <subcellularLocation>
        <location evidence="1">Cell membrane</location>
        <topology evidence="1">Multi-pass membrane protein</topology>
    </subcellularLocation>
    <subcellularLocation>
        <location evidence="8">Membrane</location>
        <topology evidence="8">Multi-pass membrane protein</topology>
    </subcellularLocation>
</comment>
<evidence type="ECO:0000259" key="11">
    <source>
        <dbReference type="Pfam" id="PF16178"/>
    </source>
</evidence>
<keyword evidence="4 8" id="KW-0812">Transmembrane</keyword>
<feature type="transmembrane region" description="Helical" evidence="8">
    <location>
        <begin position="515"/>
        <end position="539"/>
    </location>
</feature>
<evidence type="ECO:0000256" key="5">
    <source>
        <dbReference type="ARBA" id="ARBA00022989"/>
    </source>
</evidence>
<dbReference type="EMBL" id="CAJOBG010000628">
    <property type="protein sequence ID" value="CAF3838344.1"/>
    <property type="molecule type" value="Genomic_DNA"/>
</dbReference>
<feature type="domain" description="Anoctamin transmembrane" evidence="10">
    <location>
        <begin position="302"/>
        <end position="849"/>
    </location>
</feature>
<feature type="domain" description="Anoctamin dimerisation" evidence="11">
    <location>
        <begin position="251"/>
        <end position="299"/>
    </location>
</feature>
<dbReference type="GO" id="GO:0046983">
    <property type="term" value="F:protein dimerization activity"/>
    <property type="evidence" value="ECO:0007669"/>
    <property type="project" value="InterPro"/>
</dbReference>
<comment type="caution">
    <text evidence="12">The sequence shown here is derived from an EMBL/GenBank/DDBJ whole genome shotgun (WGS) entry which is preliminary data.</text>
</comment>
<feature type="compositionally biased region" description="Polar residues" evidence="9">
    <location>
        <begin position="17"/>
        <end position="26"/>
    </location>
</feature>
<protein>
    <recommendedName>
        <fullName evidence="8">Anoctamin</fullName>
    </recommendedName>
</protein>
<dbReference type="InterPro" id="IPR049452">
    <property type="entry name" value="Anoctamin_TM"/>
</dbReference>
<gene>
    <name evidence="12" type="ORF">OVN521_LOCUS6096</name>
</gene>
<feature type="region of interest" description="Disordered" evidence="9">
    <location>
        <begin position="1"/>
        <end position="26"/>
    </location>
</feature>
<dbReference type="PANTHER" id="PTHR12308">
    <property type="entry name" value="ANOCTAMIN"/>
    <property type="match status" value="1"/>
</dbReference>
<feature type="transmembrane region" description="Helical" evidence="8">
    <location>
        <begin position="471"/>
        <end position="495"/>
    </location>
</feature>
<accession>A0A819DPB8</accession>
<evidence type="ECO:0000313" key="12">
    <source>
        <dbReference type="EMBL" id="CAF3838344.1"/>
    </source>
</evidence>
<feature type="transmembrane region" description="Helical" evidence="8">
    <location>
        <begin position="808"/>
        <end position="835"/>
    </location>
</feature>
<reference evidence="12" key="1">
    <citation type="submission" date="2021-02" db="EMBL/GenBank/DDBJ databases">
        <authorList>
            <person name="Nowell W R."/>
        </authorList>
    </citation>
    <scope>NUCLEOTIDE SEQUENCE</scope>
</reference>
<feature type="domain" description="Anoctamin dimerisation" evidence="11">
    <location>
        <begin position="53"/>
        <end position="209"/>
    </location>
</feature>
<comment type="similarity">
    <text evidence="2 8">Belongs to the anoctamin family.</text>
</comment>
<evidence type="ECO:0000313" key="13">
    <source>
        <dbReference type="Proteomes" id="UP000663866"/>
    </source>
</evidence>
<evidence type="ECO:0000256" key="4">
    <source>
        <dbReference type="ARBA" id="ARBA00022692"/>
    </source>
</evidence>
<evidence type="ECO:0000256" key="8">
    <source>
        <dbReference type="RuleBase" id="RU280814"/>
    </source>
</evidence>
<keyword evidence="7" id="KW-0325">Glycoprotein</keyword>
<keyword evidence="13" id="KW-1185">Reference proteome</keyword>
<evidence type="ECO:0000256" key="6">
    <source>
        <dbReference type="ARBA" id="ARBA00023136"/>
    </source>
</evidence>
<evidence type="ECO:0000256" key="2">
    <source>
        <dbReference type="ARBA" id="ARBA00009671"/>
    </source>
</evidence>
<dbReference type="AlphaFoldDB" id="A0A819DPB8"/>
<comment type="caution">
    <text evidence="8">Lacks conserved residue(s) required for the propagation of feature annotation.</text>
</comment>
<feature type="compositionally biased region" description="Pro residues" evidence="9">
    <location>
        <begin position="1"/>
        <end position="11"/>
    </location>
</feature>
<evidence type="ECO:0000259" key="10">
    <source>
        <dbReference type="Pfam" id="PF04547"/>
    </source>
</evidence>